<evidence type="ECO:0000256" key="5">
    <source>
        <dbReference type="ARBA" id="ARBA00023054"/>
    </source>
</evidence>
<evidence type="ECO:0000256" key="2">
    <source>
        <dbReference type="ARBA" id="ARBA00004370"/>
    </source>
</evidence>
<dbReference type="PANTHER" id="PTHR32347:SF23">
    <property type="entry name" value="BLL5650 PROTEIN"/>
    <property type="match status" value="1"/>
</dbReference>
<evidence type="ECO:0000313" key="10">
    <source>
        <dbReference type="EMBL" id="ADZ81947.1"/>
    </source>
</evidence>
<evidence type="ECO:0000256" key="4">
    <source>
        <dbReference type="ARBA" id="ARBA00022989"/>
    </source>
</evidence>
<organism evidence="10 11">
    <name type="scientific">Cellulosilyticum lentocellum (strain ATCC 49066 / DSM 5427 / NCIMB 11756 / RHM5)</name>
    <name type="common">Clostridium lentocellum</name>
    <dbReference type="NCBI Taxonomy" id="642492"/>
    <lineage>
        <taxon>Bacteria</taxon>
        <taxon>Bacillati</taxon>
        <taxon>Bacillota</taxon>
        <taxon>Clostridia</taxon>
        <taxon>Lachnospirales</taxon>
        <taxon>Cellulosilyticaceae</taxon>
        <taxon>Cellulosilyticum</taxon>
    </lineage>
</organism>
<dbReference type="Gene3D" id="2.40.30.170">
    <property type="match status" value="1"/>
</dbReference>
<evidence type="ECO:0000313" key="11">
    <source>
        <dbReference type="Proteomes" id="UP000008467"/>
    </source>
</evidence>
<proteinExistence type="predicted"/>
<dbReference type="KEGG" id="cle:Clole_0193"/>
<accession>F2JI03</accession>
<dbReference type="Gene3D" id="1.10.287.470">
    <property type="entry name" value="Helix hairpin bin"/>
    <property type="match status" value="1"/>
</dbReference>
<dbReference type="Proteomes" id="UP000008467">
    <property type="component" value="Chromosome"/>
</dbReference>
<evidence type="ECO:0000259" key="9">
    <source>
        <dbReference type="Pfam" id="PF25940"/>
    </source>
</evidence>
<feature type="signal peptide" evidence="8">
    <location>
        <begin position="1"/>
        <end position="23"/>
    </location>
</feature>
<dbReference type="STRING" id="642492.Clole_0193"/>
<comment type="subcellular location">
    <subcellularLocation>
        <location evidence="1">Cell envelope</location>
    </subcellularLocation>
    <subcellularLocation>
        <location evidence="2">Membrane</location>
    </subcellularLocation>
</comment>
<dbReference type="eggNOG" id="COG0845">
    <property type="taxonomic scope" value="Bacteria"/>
</dbReference>
<dbReference type="HOGENOM" id="CLU_728999_0_0_9"/>
<protein>
    <recommendedName>
        <fullName evidence="9">LcnD-like C-terminal domain-containing protein</fullName>
    </recommendedName>
</protein>
<keyword evidence="6" id="KW-0472">Membrane</keyword>
<dbReference type="Gene3D" id="2.40.50.100">
    <property type="match status" value="1"/>
</dbReference>
<dbReference type="PANTHER" id="PTHR32347">
    <property type="entry name" value="EFFLUX SYSTEM COMPONENT YKNX-RELATED"/>
    <property type="match status" value="1"/>
</dbReference>
<sequence length="379" mass="41425">MKLNKLFLLVLSSLLLLSGCNTAEPTSVEVAAPPSSLVLYGDVTPDNSQLITLDFPAKVTAVHVKNGDILQKDDILFTLDFSDYLLQMSSKEKELEEAQIQLKNLEQSLNPQLAQYDATSENLALKKKYLQQDSDPEIIPLESELELLEKEATTTKSLYETNQELFTNGLLAQQELEASEQAYKAILQKIKATSSAIKQIKDARTLEVNTLSNELKSLKSQISNTDQEKSTSLEKLRVQIALLEETISNMKSKLDEPYLRENTIIAPVNDMVVYDIAVMNGSDLSSTNGILGKLLSQDSLYILADIPEESLSLVKEGQPVSISLAGHTDSQPVLAGTISQIAGCATLKDGDTVVEAHIQVTEGSKHLKAGLSADIIVSY</sequence>
<evidence type="ECO:0000256" key="6">
    <source>
        <dbReference type="ARBA" id="ARBA00023136"/>
    </source>
</evidence>
<evidence type="ECO:0000256" key="1">
    <source>
        <dbReference type="ARBA" id="ARBA00004196"/>
    </source>
</evidence>
<feature type="chain" id="PRO_5003280229" description="LcnD-like C-terminal domain-containing protein" evidence="8">
    <location>
        <begin position="24"/>
        <end position="379"/>
    </location>
</feature>
<dbReference type="InterPro" id="IPR050465">
    <property type="entry name" value="UPF0194_transport"/>
</dbReference>
<keyword evidence="8" id="KW-0732">Signal</keyword>
<gene>
    <name evidence="10" type="ordered locus">Clole_0193</name>
</gene>
<dbReference type="EMBL" id="CP002582">
    <property type="protein sequence ID" value="ADZ81947.1"/>
    <property type="molecule type" value="Genomic_DNA"/>
</dbReference>
<keyword evidence="4" id="KW-1133">Transmembrane helix</keyword>
<dbReference type="Pfam" id="PF25940">
    <property type="entry name" value="LcnD_C"/>
    <property type="match status" value="1"/>
</dbReference>
<reference evidence="10 11" key="1">
    <citation type="journal article" date="2011" name="J. Bacteriol.">
        <title>Complete genome sequence of the cellulose-degrading bacterium Cellulosilyticum lentocellum.</title>
        <authorList>
            <consortium name="US DOE Joint Genome Institute"/>
            <person name="Miller D.A."/>
            <person name="Suen G."/>
            <person name="Bruce D."/>
            <person name="Copeland A."/>
            <person name="Cheng J.F."/>
            <person name="Detter C."/>
            <person name="Goodwin L.A."/>
            <person name="Han C.S."/>
            <person name="Hauser L.J."/>
            <person name="Land M.L."/>
            <person name="Lapidus A."/>
            <person name="Lucas S."/>
            <person name="Meincke L."/>
            <person name="Pitluck S."/>
            <person name="Tapia R."/>
            <person name="Teshima H."/>
            <person name="Woyke T."/>
            <person name="Fox B.G."/>
            <person name="Angert E.R."/>
            <person name="Currie C.R."/>
        </authorList>
    </citation>
    <scope>NUCLEOTIDE SEQUENCE [LARGE SCALE GENOMIC DNA]</scope>
    <source>
        <strain evidence="11">ATCC 49066 / DSM 5427 / NCIMB 11756 / RHM5</strain>
    </source>
</reference>
<dbReference type="RefSeq" id="WP_013655248.1">
    <property type="nucleotide sequence ID" value="NC_015275.1"/>
</dbReference>
<name>F2JI03_CELLD</name>
<evidence type="ECO:0000256" key="3">
    <source>
        <dbReference type="ARBA" id="ARBA00022692"/>
    </source>
</evidence>
<dbReference type="GO" id="GO:0030313">
    <property type="term" value="C:cell envelope"/>
    <property type="evidence" value="ECO:0007669"/>
    <property type="project" value="UniProtKB-SubCell"/>
</dbReference>
<keyword evidence="11" id="KW-1185">Reference proteome</keyword>
<feature type="domain" description="LcnD-like C-terminal" evidence="9">
    <location>
        <begin position="297"/>
        <end position="372"/>
    </location>
</feature>
<evidence type="ECO:0000256" key="8">
    <source>
        <dbReference type="SAM" id="SignalP"/>
    </source>
</evidence>
<dbReference type="InterPro" id="IPR058795">
    <property type="entry name" value="LcnD_C"/>
</dbReference>
<evidence type="ECO:0000256" key="7">
    <source>
        <dbReference type="SAM" id="Coils"/>
    </source>
</evidence>
<dbReference type="PROSITE" id="PS51257">
    <property type="entry name" value="PROKAR_LIPOPROTEIN"/>
    <property type="match status" value="1"/>
</dbReference>
<dbReference type="AlphaFoldDB" id="F2JI03"/>
<keyword evidence="3" id="KW-0812">Transmembrane</keyword>
<feature type="coiled-coil region" evidence="7">
    <location>
        <begin position="81"/>
        <end position="115"/>
    </location>
</feature>
<feature type="coiled-coil region" evidence="7">
    <location>
        <begin position="208"/>
        <end position="253"/>
    </location>
</feature>
<keyword evidence="5 7" id="KW-0175">Coiled coil</keyword>